<organism evidence="2 3">
    <name type="scientific">Haloechinothrix salitolerans</name>
    <dbReference type="NCBI Taxonomy" id="926830"/>
    <lineage>
        <taxon>Bacteria</taxon>
        <taxon>Bacillati</taxon>
        <taxon>Actinomycetota</taxon>
        <taxon>Actinomycetes</taxon>
        <taxon>Pseudonocardiales</taxon>
        <taxon>Pseudonocardiaceae</taxon>
        <taxon>Haloechinothrix</taxon>
    </lineage>
</organism>
<dbReference type="SUPFAM" id="SSF53850">
    <property type="entry name" value="Periplasmic binding protein-like II"/>
    <property type="match status" value="1"/>
</dbReference>
<protein>
    <submittedName>
        <fullName evidence="2">ABC transporter family substrate-binding protein</fullName>
    </submittedName>
</protein>
<dbReference type="Gene3D" id="3.90.76.10">
    <property type="entry name" value="Dipeptide-binding Protein, Domain 1"/>
    <property type="match status" value="1"/>
</dbReference>
<dbReference type="Gene3D" id="3.40.190.10">
    <property type="entry name" value="Periplasmic binding protein-like II"/>
    <property type="match status" value="1"/>
</dbReference>
<dbReference type="Gene3D" id="3.10.105.10">
    <property type="entry name" value="Dipeptide-binding Protein, Domain 3"/>
    <property type="match status" value="1"/>
</dbReference>
<comment type="caution">
    <text evidence="2">The sequence shown here is derived from an EMBL/GenBank/DDBJ whole genome shotgun (WGS) entry which is preliminary data.</text>
</comment>
<dbReference type="PANTHER" id="PTHR30290:SF65">
    <property type="entry name" value="MONOACYL PHOSPHATIDYLINOSITOL TETRAMANNOSIDE-BINDING PROTEIN LPQW-RELATED"/>
    <property type="match status" value="1"/>
</dbReference>
<dbReference type="InterPro" id="IPR000914">
    <property type="entry name" value="SBP_5_dom"/>
</dbReference>
<keyword evidence="3" id="KW-1185">Reference proteome</keyword>
<dbReference type="CDD" id="cd08501">
    <property type="entry name" value="PBP2_Lpqw"/>
    <property type="match status" value="1"/>
</dbReference>
<gene>
    <name evidence="2" type="ORF">ACFQGD_09990</name>
</gene>
<sequence>MGSALILSACGGDGGDGAGTAEVDNIYADCEANPNECNSVPADQLQDGGELSFAIEKNVPNWNIISSEGNVLESAFVLKGVLPYTFYTQPDFTVTMNEDLLVSAEQTSEDPQVIEYEIQPDAQWSDGTPITADDFIYNWKVQNGEDCPDCTPASTSGYDQVESVEGSEDGKTVTVTFEEPFTDWKVLWSSTGPMYPAHIAEENGGTDSPKGLGESFKWFGENVPEYSGGPYQIENFQDNESVTLTPNEQYWGEAPNLDRLIFRVITEASEQPTALQNNEVQVIYPQPQVDFVEQIDAMQGVSSHIGMGLTWEHFDFNLKNEFLSDEPLRDALFTAVDRQGIIDKTVGQFTDKVEPLNSHNFVPGQDGYEDVVSEFGHGSGDVEAAKQILTDAGYELSGGKLTTPDGETVPEMRIRYTTGNEIRQNECELFAQAAKELGVTVNVEPTDDLGGTLVEGDYDIIVFAWVSSPFPYSGAVQLWTSDSGSNFGGYKNDEVDKLLREAASETDASVATEKLNEADKIMSEDAYVLPLYQKPTFIATHNNVANVRNNSTLDGPLYNVAEWGLRQE</sequence>
<dbReference type="RefSeq" id="WP_345405447.1">
    <property type="nucleotide sequence ID" value="NZ_BAABLA010000120.1"/>
</dbReference>
<dbReference type="PANTHER" id="PTHR30290">
    <property type="entry name" value="PERIPLASMIC BINDING COMPONENT OF ABC TRANSPORTER"/>
    <property type="match status" value="1"/>
</dbReference>
<dbReference type="Proteomes" id="UP001596337">
    <property type="component" value="Unassembled WGS sequence"/>
</dbReference>
<dbReference type="InterPro" id="IPR039424">
    <property type="entry name" value="SBP_5"/>
</dbReference>
<dbReference type="InterPro" id="IPR030678">
    <property type="entry name" value="Peptide/Ni-bd"/>
</dbReference>
<dbReference type="EMBL" id="JBHSXX010000001">
    <property type="protein sequence ID" value="MFC6867480.1"/>
    <property type="molecule type" value="Genomic_DNA"/>
</dbReference>
<accession>A0ABW2BZB8</accession>
<evidence type="ECO:0000259" key="1">
    <source>
        <dbReference type="Pfam" id="PF00496"/>
    </source>
</evidence>
<name>A0ABW2BZB8_9PSEU</name>
<dbReference type="PIRSF" id="PIRSF002741">
    <property type="entry name" value="MppA"/>
    <property type="match status" value="1"/>
</dbReference>
<evidence type="ECO:0000313" key="3">
    <source>
        <dbReference type="Proteomes" id="UP001596337"/>
    </source>
</evidence>
<proteinExistence type="predicted"/>
<reference evidence="3" key="1">
    <citation type="journal article" date="2019" name="Int. J. Syst. Evol. Microbiol.">
        <title>The Global Catalogue of Microorganisms (GCM) 10K type strain sequencing project: providing services to taxonomists for standard genome sequencing and annotation.</title>
        <authorList>
            <consortium name="The Broad Institute Genomics Platform"/>
            <consortium name="The Broad Institute Genome Sequencing Center for Infectious Disease"/>
            <person name="Wu L."/>
            <person name="Ma J."/>
        </authorList>
    </citation>
    <scope>NUCLEOTIDE SEQUENCE [LARGE SCALE GENOMIC DNA]</scope>
    <source>
        <strain evidence="3">KCTC 32255</strain>
    </source>
</reference>
<feature type="domain" description="Solute-binding protein family 5" evidence="1">
    <location>
        <begin position="100"/>
        <end position="486"/>
    </location>
</feature>
<dbReference type="Pfam" id="PF00496">
    <property type="entry name" value="SBP_bac_5"/>
    <property type="match status" value="1"/>
</dbReference>
<evidence type="ECO:0000313" key="2">
    <source>
        <dbReference type="EMBL" id="MFC6867480.1"/>
    </source>
</evidence>